<name>A0A2T6G9P6_9BACL</name>
<comment type="caution">
    <text evidence="1">The sequence shown here is derived from an EMBL/GenBank/DDBJ whole genome shotgun (WGS) entry which is preliminary data.</text>
</comment>
<gene>
    <name evidence="1" type="ORF">C8Z91_01555</name>
</gene>
<reference evidence="1 2" key="1">
    <citation type="submission" date="2018-03" db="EMBL/GenBank/DDBJ databases">
        <title>Genome sequence of Paenibacillus elgii strain AC13 an antimicrobial compound producing bacteria.</title>
        <authorList>
            <person name="Kurokawa A.S."/>
            <person name="Araujo J.F."/>
            <person name="Costa R.A."/>
            <person name="Ortega D.B."/>
            <person name="Pires A.S."/>
            <person name="Pappas G.J.Jr."/>
            <person name="Franco O.L."/>
            <person name="Barreto C."/>
            <person name="Magalhaes B.S."/>
            <person name="Kruger R.H."/>
        </authorList>
    </citation>
    <scope>NUCLEOTIDE SEQUENCE [LARGE SCALE GENOMIC DNA]</scope>
    <source>
        <strain evidence="1 2">AC13</strain>
    </source>
</reference>
<dbReference type="RefSeq" id="WP_108529963.1">
    <property type="nucleotide sequence ID" value="NZ_PYHP01000005.1"/>
</dbReference>
<dbReference type="Proteomes" id="UP000244184">
    <property type="component" value="Unassembled WGS sequence"/>
</dbReference>
<protein>
    <submittedName>
        <fullName evidence="1">Cyclic lactone autoinducer peptide</fullName>
    </submittedName>
</protein>
<dbReference type="AlphaFoldDB" id="A0A2T6G9P6"/>
<organism evidence="1 2">
    <name type="scientific">Paenibacillus elgii</name>
    <dbReference type="NCBI Taxonomy" id="189691"/>
    <lineage>
        <taxon>Bacteria</taxon>
        <taxon>Bacillati</taxon>
        <taxon>Bacillota</taxon>
        <taxon>Bacilli</taxon>
        <taxon>Bacillales</taxon>
        <taxon>Paenibacillaceae</taxon>
        <taxon>Paenibacillus</taxon>
    </lineage>
</organism>
<evidence type="ECO:0000313" key="1">
    <source>
        <dbReference type="EMBL" id="PUA40888.1"/>
    </source>
</evidence>
<sequence length="40" mass="4476">MKKKLAIIANSLLMALAAFFVVTNSLTMNRPETPEELLKK</sequence>
<dbReference type="EMBL" id="PYHP01000005">
    <property type="protein sequence ID" value="PUA40888.1"/>
    <property type="molecule type" value="Genomic_DNA"/>
</dbReference>
<accession>A0A2T6G9P6</accession>
<evidence type="ECO:0000313" key="2">
    <source>
        <dbReference type="Proteomes" id="UP000244184"/>
    </source>
</evidence>
<proteinExistence type="predicted"/>